<dbReference type="InterPro" id="IPR029052">
    <property type="entry name" value="Metallo-depent_PP-like"/>
</dbReference>
<dbReference type="GO" id="GO:0016787">
    <property type="term" value="F:hydrolase activity"/>
    <property type="evidence" value="ECO:0007669"/>
    <property type="project" value="UniProtKB-KW"/>
</dbReference>
<dbReference type="PANTHER" id="PTHR30337:SF7">
    <property type="entry name" value="PHOSPHOESTERASE"/>
    <property type="match status" value="1"/>
</dbReference>
<proteinExistence type="predicted"/>
<dbReference type="AlphaFoldDB" id="A0A0R2A585"/>
<comment type="caution">
    <text evidence="3">The sequence shown here is derived from an EMBL/GenBank/DDBJ whole genome shotgun (WGS) entry which is preliminary data.</text>
</comment>
<keyword evidence="1" id="KW-0378">Hydrolase</keyword>
<reference evidence="3 4" key="1">
    <citation type="journal article" date="2015" name="Genome Announc.">
        <title>Expanding the biotechnology potential of lactobacilli through comparative genomics of 213 strains and associated genera.</title>
        <authorList>
            <person name="Sun Z."/>
            <person name="Harris H.M."/>
            <person name="McCann A."/>
            <person name="Guo C."/>
            <person name="Argimon S."/>
            <person name="Zhang W."/>
            <person name="Yang X."/>
            <person name="Jeffery I.B."/>
            <person name="Cooney J.C."/>
            <person name="Kagawa T.F."/>
            <person name="Liu W."/>
            <person name="Song Y."/>
            <person name="Salvetti E."/>
            <person name="Wrobel A."/>
            <person name="Rasinkangas P."/>
            <person name="Parkhill J."/>
            <person name="Rea M.C."/>
            <person name="O'Sullivan O."/>
            <person name="Ritari J."/>
            <person name="Douillard F.P."/>
            <person name="Paul Ross R."/>
            <person name="Yang R."/>
            <person name="Briner A.E."/>
            <person name="Felis G.E."/>
            <person name="de Vos W.M."/>
            <person name="Barrangou R."/>
            <person name="Klaenhammer T.R."/>
            <person name="Caufield P.W."/>
            <person name="Cui Y."/>
            <person name="Zhang H."/>
            <person name="O'Toole P.W."/>
        </authorList>
    </citation>
    <scope>NUCLEOTIDE SEQUENCE [LARGE SCALE GENOMIC DNA]</scope>
    <source>
        <strain evidence="3 4">DSM 20634</strain>
    </source>
</reference>
<dbReference type="InterPro" id="IPR041796">
    <property type="entry name" value="Mre11_N"/>
</dbReference>
<evidence type="ECO:0000259" key="2">
    <source>
        <dbReference type="Pfam" id="PF00149"/>
    </source>
</evidence>
<dbReference type="STRING" id="1423813.FC26_GL000007"/>
<dbReference type="PANTHER" id="PTHR30337">
    <property type="entry name" value="COMPONENT OF ATP-DEPENDENT DSDNA EXONUCLEASE"/>
    <property type="match status" value="1"/>
</dbReference>
<evidence type="ECO:0000256" key="1">
    <source>
        <dbReference type="ARBA" id="ARBA00022801"/>
    </source>
</evidence>
<feature type="domain" description="Calcineurin-like phosphoesterase" evidence="2">
    <location>
        <begin position="5"/>
        <end position="203"/>
    </location>
</feature>
<dbReference type="InterPro" id="IPR004843">
    <property type="entry name" value="Calcineurin-like_PHP"/>
</dbReference>
<dbReference type="Proteomes" id="UP000051733">
    <property type="component" value="Unassembled WGS sequence"/>
</dbReference>
<dbReference type="PATRIC" id="fig|1423813.3.peg.7"/>
<evidence type="ECO:0000313" key="3">
    <source>
        <dbReference type="EMBL" id="KRM62221.1"/>
    </source>
</evidence>
<dbReference type="SUPFAM" id="SSF56300">
    <property type="entry name" value="Metallo-dependent phosphatases"/>
    <property type="match status" value="1"/>
</dbReference>
<dbReference type="PIRSF" id="PIRSF033091">
    <property type="entry name" value="Pesterase_YhaO"/>
    <property type="match status" value="1"/>
</dbReference>
<keyword evidence="4" id="KW-1185">Reference proteome</keyword>
<protein>
    <submittedName>
        <fullName evidence="3">Metallophosphoesterase</fullName>
    </submittedName>
</protein>
<accession>A0A0R2A585</accession>
<organism evidence="3 4">
    <name type="scientific">Paucilactobacillus vaccinostercus DSM 20634</name>
    <dbReference type="NCBI Taxonomy" id="1423813"/>
    <lineage>
        <taxon>Bacteria</taxon>
        <taxon>Bacillati</taxon>
        <taxon>Bacillota</taxon>
        <taxon>Bacilli</taxon>
        <taxon>Lactobacillales</taxon>
        <taxon>Lactobacillaceae</taxon>
        <taxon>Paucilactobacillus</taxon>
    </lineage>
</organism>
<gene>
    <name evidence="3" type="ORF">FC26_GL000007</name>
</gene>
<dbReference type="Gene3D" id="3.60.21.10">
    <property type="match status" value="1"/>
</dbReference>
<evidence type="ECO:0000313" key="4">
    <source>
        <dbReference type="Proteomes" id="UP000051733"/>
    </source>
</evidence>
<dbReference type="EMBL" id="AYYY01000007">
    <property type="protein sequence ID" value="KRM62221.1"/>
    <property type="molecule type" value="Genomic_DNA"/>
</dbReference>
<sequence>MVILMKFIHSADLHLDSPFLGLKDVPQEFAKTIYQSTFQAFQNLVNDAIQFKVDFICISGDIFDRDQHSIAAESFFNEQCLRLEEASIPVYLSFGNHDYQKVDNQLQFPDNVTVFDNHVETKVLELADGQRVAISGFSYETRWITDDRLSEFPSRNRQVDWQIGLLHGALSGLKSPHANYAPFQLKELLAKKYDYWALGHIHKRQVLNQQPPIIYSGNTQGRHKNEAGKKGYYLVTSQGDTLVPEFHECEAAIWRSIQVMVRPTETVSDVLSDVQSAVETDGVFHELSLISVVLKAEALSQEVQIQLDNGTLLLRLQRQLGAQHKEMWPYELVLETPPKKMSFDDFDHDSWQQAETETFTKAQVATVADKLFAYDFIESYFSSNEAIEKVRLAAIEQLNGKKSKGF</sequence>
<dbReference type="Pfam" id="PF00149">
    <property type="entry name" value="Metallophos"/>
    <property type="match status" value="1"/>
</dbReference>
<dbReference type="CDD" id="cd00840">
    <property type="entry name" value="MPP_Mre11_N"/>
    <property type="match status" value="1"/>
</dbReference>
<dbReference type="InterPro" id="IPR014576">
    <property type="entry name" value="Pesterase_YhaO"/>
</dbReference>
<name>A0A0R2A585_9LACO</name>
<dbReference type="InterPro" id="IPR050535">
    <property type="entry name" value="DNA_Repair-Maintenance_Comp"/>
</dbReference>